<dbReference type="Gene3D" id="2.170.130.10">
    <property type="entry name" value="TonB-dependent receptor, plug domain"/>
    <property type="match status" value="1"/>
</dbReference>
<evidence type="ECO:0000256" key="8">
    <source>
        <dbReference type="ARBA" id="ARBA00023237"/>
    </source>
</evidence>
<gene>
    <name evidence="11" type="ORF">METZ01_LOCUS302560</name>
</gene>
<evidence type="ECO:0000256" key="6">
    <source>
        <dbReference type="ARBA" id="ARBA00023136"/>
    </source>
</evidence>
<dbReference type="PROSITE" id="PS52016">
    <property type="entry name" value="TONB_DEPENDENT_REC_3"/>
    <property type="match status" value="1"/>
</dbReference>
<dbReference type="Pfam" id="PF07715">
    <property type="entry name" value="Plug"/>
    <property type="match status" value="1"/>
</dbReference>
<feature type="domain" description="TonB-dependent receptor plug" evidence="10">
    <location>
        <begin position="2"/>
        <end position="32"/>
    </location>
</feature>
<dbReference type="GO" id="GO:0009279">
    <property type="term" value="C:cell outer membrane"/>
    <property type="evidence" value="ECO:0007669"/>
    <property type="project" value="UniProtKB-SubCell"/>
</dbReference>
<keyword evidence="8" id="KW-0998">Cell outer membrane</keyword>
<evidence type="ECO:0000256" key="4">
    <source>
        <dbReference type="ARBA" id="ARBA00022729"/>
    </source>
</evidence>
<keyword evidence="3" id="KW-0812">Transmembrane</keyword>
<keyword evidence="4" id="KW-0732">Signal</keyword>
<dbReference type="GO" id="GO:0015344">
    <property type="term" value="F:siderophore uptake transmembrane transporter activity"/>
    <property type="evidence" value="ECO:0007669"/>
    <property type="project" value="TreeGrafter"/>
</dbReference>
<keyword evidence="2" id="KW-0813">Transport</keyword>
<sequence>SLDHISIGNVDKIEITKGPSSSLYGSDAMAGAINIITNSNIDDNFLNLDFNYSLPEEVANSAGLINGSKRYKLGGLKHLGDLSISINTNIEQISTDKLIKESDIDNITKYSLNALFQWKLNKYNTIKFRNSLYQHYENGVSSLIDTKTTIKQNNISLNHNLNIDKDWIFSHIFQRQTYSRNYTEKWNTGPDVGTIETDGLADEYFHEYECTLNKKYNLNSLNLGMETSYASYNNNRIGVDRQFIYANSFFSQYDALINNYYNVIIGLRLDKYSDYNYVYSPRIGFMYTHGKRWKFRTSWGKGFRTPSFMERFIDYDHSDTFGYKVIGNNDLKAEESNGITAGVEYFHPTVYQVSLMIYYTEFVNHIAEYYRGNQEYSYHNI</sequence>
<dbReference type="Gene3D" id="2.40.170.20">
    <property type="entry name" value="TonB-dependent receptor, beta-barrel domain"/>
    <property type="match status" value="1"/>
</dbReference>
<dbReference type="EMBL" id="UINC01094456">
    <property type="protein sequence ID" value="SVC49706.1"/>
    <property type="molecule type" value="Genomic_DNA"/>
</dbReference>
<evidence type="ECO:0008006" key="12">
    <source>
        <dbReference type="Google" id="ProtNLM"/>
    </source>
</evidence>
<evidence type="ECO:0000256" key="5">
    <source>
        <dbReference type="ARBA" id="ARBA00023077"/>
    </source>
</evidence>
<evidence type="ECO:0000259" key="10">
    <source>
        <dbReference type="Pfam" id="PF07715"/>
    </source>
</evidence>
<name>A0A382MLT5_9ZZZZ</name>
<dbReference type="InterPro" id="IPR036942">
    <property type="entry name" value="Beta-barrel_TonB_sf"/>
</dbReference>
<evidence type="ECO:0000256" key="7">
    <source>
        <dbReference type="ARBA" id="ARBA00023170"/>
    </source>
</evidence>
<evidence type="ECO:0000256" key="2">
    <source>
        <dbReference type="ARBA" id="ARBA00022448"/>
    </source>
</evidence>
<dbReference type="AlphaFoldDB" id="A0A382MLT5"/>
<feature type="non-terminal residue" evidence="11">
    <location>
        <position position="1"/>
    </location>
</feature>
<reference evidence="11" key="1">
    <citation type="submission" date="2018-05" db="EMBL/GenBank/DDBJ databases">
        <authorList>
            <person name="Lanie J.A."/>
            <person name="Ng W.-L."/>
            <person name="Kazmierczak K.M."/>
            <person name="Andrzejewski T.M."/>
            <person name="Davidsen T.M."/>
            <person name="Wayne K.J."/>
            <person name="Tettelin H."/>
            <person name="Glass J.I."/>
            <person name="Rusch D."/>
            <person name="Podicherti R."/>
            <person name="Tsui H.-C.T."/>
            <person name="Winkler M.E."/>
        </authorList>
    </citation>
    <scope>NUCLEOTIDE SEQUENCE</scope>
</reference>
<dbReference type="PANTHER" id="PTHR30069:SF29">
    <property type="entry name" value="HEMOGLOBIN AND HEMOGLOBIN-HAPTOGLOBIN-BINDING PROTEIN 1-RELATED"/>
    <property type="match status" value="1"/>
</dbReference>
<dbReference type="GO" id="GO:0044718">
    <property type="term" value="P:siderophore transmembrane transport"/>
    <property type="evidence" value="ECO:0007669"/>
    <property type="project" value="TreeGrafter"/>
</dbReference>
<dbReference type="Pfam" id="PF00593">
    <property type="entry name" value="TonB_dep_Rec_b-barrel"/>
    <property type="match status" value="1"/>
</dbReference>
<dbReference type="InterPro" id="IPR039426">
    <property type="entry name" value="TonB-dep_rcpt-like"/>
</dbReference>
<feature type="domain" description="TonB-dependent receptor-like beta-barrel" evidence="9">
    <location>
        <begin position="115"/>
        <end position="381"/>
    </location>
</feature>
<organism evidence="11">
    <name type="scientific">marine metagenome</name>
    <dbReference type="NCBI Taxonomy" id="408172"/>
    <lineage>
        <taxon>unclassified sequences</taxon>
        <taxon>metagenomes</taxon>
        <taxon>ecological metagenomes</taxon>
    </lineage>
</organism>
<accession>A0A382MLT5</accession>
<comment type="subcellular location">
    <subcellularLocation>
        <location evidence="1">Cell outer membrane</location>
        <topology evidence="1">Multi-pass membrane protein</topology>
    </subcellularLocation>
</comment>
<keyword evidence="5" id="KW-0798">TonB box</keyword>
<evidence type="ECO:0000256" key="1">
    <source>
        <dbReference type="ARBA" id="ARBA00004571"/>
    </source>
</evidence>
<evidence type="ECO:0000256" key="3">
    <source>
        <dbReference type="ARBA" id="ARBA00022692"/>
    </source>
</evidence>
<dbReference type="PANTHER" id="PTHR30069">
    <property type="entry name" value="TONB-DEPENDENT OUTER MEMBRANE RECEPTOR"/>
    <property type="match status" value="1"/>
</dbReference>
<evidence type="ECO:0000313" key="11">
    <source>
        <dbReference type="EMBL" id="SVC49706.1"/>
    </source>
</evidence>
<feature type="non-terminal residue" evidence="11">
    <location>
        <position position="381"/>
    </location>
</feature>
<proteinExistence type="predicted"/>
<protein>
    <recommendedName>
        <fullName evidence="12">TonB-dependent receptor plug domain-containing protein</fullName>
    </recommendedName>
</protein>
<dbReference type="InterPro" id="IPR037066">
    <property type="entry name" value="Plug_dom_sf"/>
</dbReference>
<keyword evidence="7" id="KW-0675">Receptor</keyword>
<dbReference type="InterPro" id="IPR000531">
    <property type="entry name" value="Beta-barrel_TonB"/>
</dbReference>
<evidence type="ECO:0000259" key="9">
    <source>
        <dbReference type="Pfam" id="PF00593"/>
    </source>
</evidence>
<dbReference type="InterPro" id="IPR012910">
    <property type="entry name" value="Plug_dom"/>
</dbReference>
<dbReference type="SUPFAM" id="SSF56935">
    <property type="entry name" value="Porins"/>
    <property type="match status" value="1"/>
</dbReference>
<keyword evidence="6" id="KW-0472">Membrane</keyword>